<keyword evidence="2" id="KW-1185">Reference proteome</keyword>
<proteinExistence type="predicted"/>
<dbReference type="AlphaFoldDB" id="A0AAV6MSR1"/>
<accession>A0AAV6MSR1</accession>
<dbReference type="Proteomes" id="UP000685013">
    <property type="component" value="Chromosome 12"/>
</dbReference>
<dbReference type="EMBL" id="JAGKQH010000012">
    <property type="protein sequence ID" value="KAG6585478.1"/>
    <property type="molecule type" value="Genomic_DNA"/>
</dbReference>
<evidence type="ECO:0000313" key="1">
    <source>
        <dbReference type="EMBL" id="KAG6585478.1"/>
    </source>
</evidence>
<reference evidence="1 2" key="1">
    <citation type="journal article" date="2021" name="Hortic Res">
        <title>The domestication of Cucurbita argyrosperma as revealed by the genome of its wild relative.</title>
        <authorList>
            <person name="Barrera-Redondo J."/>
            <person name="Sanchez-de la Vega G."/>
            <person name="Aguirre-Liguori J.A."/>
            <person name="Castellanos-Morales G."/>
            <person name="Gutierrez-Guerrero Y.T."/>
            <person name="Aguirre-Dugua X."/>
            <person name="Aguirre-Planter E."/>
            <person name="Tenaillon M.I."/>
            <person name="Lira-Saade R."/>
            <person name="Eguiarte L.E."/>
        </authorList>
    </citation>
    <scope>NUCLEOTIDE SEQUENCE [LARGE SCALE GENOMIC DNA]</scope>
    <source>
        <strain evidence="1">JBR-2021</strain>
    </source>
</reference>
<evidence type="ECO:0000313" key="2">
    <source>
        <dbReference type="Proteomes" id="UP000685013"/>
    </source>
</evidence>
<comment type="caution">
    <text evidence="1">The sequence shown here is derived from an EMBL/GenBank/DDBJ whole genome shotgun (WGS) entry which is preliminary data.</text>
</comment>
<feature type="non-terminal residue" evidence="1">
    <location>
        <position position="1"/>
    </location>
</feature>
<organism evidence="1 2">
    <name type="scientific">Cucurbita argyrosperma subsp. sororia</name>
    <dbReference type="NCBI Taxonomy" id="37648"/>
    <lineage>
        <taxon>Eukaryota</taxon>
        <taxon>Viridiplantae</taxon>
        <taxon>Streptophyta</taxon>
        <taxon>Embryophyta</taxon>
        <taxon>Tracheophyta</taxon>
        <taxon>Spermatophyta</taxon>
        <taxon>Magnoliopsida</taxon>
        <taxon>eudicotyledons</taxon>
        <taxon>Gunneridae</taxon>
        <taxon>Pentapetalae</taxon>
        <taxon>rosids</taxon>
        <taxon>fabids</taxon>
        <taxon>Cucurbitales</taxon>
        <taxon>Cucurbitaceae</taxon>
        <taxon>Cucurbiteae</taxon>
        <taxon>Cucurbita</taxon>
    </lineage>
</organism>
<protein>
    <submittedName>
        <fullName evidence="1">Uncharacterized protein</fullName>
    </submittedName>
</protein>
<name>A0AAV6MSR1_9ROSI</name>
<sequence>MPLRAYATYAFVFDHGSGGIVWWRSTRELIRPGGGRNFMGRIQGGLCRGVLPGGRPDPQASGIHSPETERAFSYCLCQRVRQVEMLRPGLGGHRLPDGPPVCAWAGPEDT</sequence>
<gene>
    <name evidence="1" type="ORF">SDJN03_18211</name>
</gene>